<dbReference type="SMART" id="SM00656">
    <property type="entry name" value="Amb_all"/>
    <property type="match status" value="1"/>
</dbReference>
<keyword evidence="3" id="KW-0732">Signal</keyword>
<keyword evidence="2" id="KW-0119">Carbohydrate metabolism</keyword>
<accession>A0A1I7INT5</accession>
<dbReference type="GO" id="GO:0005576">
    <property type="term" value="C:extracellular region"/>
    <property type="evidence" value="ECO:0007669"/>
    <property type="project" value="UniProtKB-SubCell"/>
</dbReference>
<protein>
    <submittedName>
        <fullName evidence="5">Pectate lyase</fullName>
    </submittedName>
</protein>
<dbReference type="PANTHER" id="PTHR31683:SF18">
    <property type="entry name" value="PECTATE LYASE 21-RELATED"/>
    <property type="match status" value="1"/>
</dbReference>
<dbReference type="AlphaFoldDB" id="A0A1I7INT5"/>
<feature type="domain" description="Pectate lyase" evidence="4">
    <location>
        <begin position="140"/>
        <end position="404"/>
    </location>
</feature>
<organism evidence="5 6">
    <name type="scientific">Pseudoduganella namucuonensis</name>
    <dbReference type="NCBI Taxonomy" id="1035707"/>
    <lineage>
        <taxon>Bacteria</taxon>
        <taxon>Pseudomonadati</taxon>
        <taxon>Pseudomonadota</taxon>
        <taxon>Betaproteobacteria</taxon>
        <taxon>Burkholderiales</taxon>
        <taxon>Oxalobacteraceae</taxon>
        <taxon>Telluria group</taxon>
        <taxon>Pseudoduganella</taxon>
    </lineage>
</organism>
<keyword evidence="1 2" id="KW-0456">Lyase</keyword>
<proteinExistence type="inferred from homology"/>
<dbReference type="Pfam" id="PF00544">
    <property type="entry name" value="Pectate_lyase_4"/>
    <property type="match status" value="1"/>
</dbReference>
<keyword evidence="2" id="KW-0964">Secreted</keyword>
<dbReference type="GO" id="GO:0030570">
    <property type="term" value="F:pectate lyase activity"/>
    <property type="evidence" value="ECO:0007669"/>
    <property type="project" value="InterPro"/>
</dbReference>
<evidence type="ECO:0000256" key="3">
    <source>
        <dbReference type="SAM" id="SignalP"/>
    </source>
</evidence>
<evidence type="ECO:0000256" key="2">
    <source>
        <dbReference type="RuleBase" id="RU361173"/>
    </source>
</evidence>
<evidence type="ECO:0000259" key="4">
    <source>
        <dbReference type="SMART" id="SM00656"/>
    </source>
</evidence>
<dbReference type="InterPro" id="IPR045032">
    <property type="entry name" value="PEL"/>
</dbReference>
<dbReference type="InterPro" id="IPR011050">
    <property type="entry name" value="Pectin_lyase_fold/virulence"/>
</dbReference>
<dbReference type="SUPFAM" id="SSF51126">
    <property type="entry name" value="Pectin lyase-like"/>
    <property type="match status" value="1"/>
</dbReference>
<dbReference type="PANTHER" id="PTHR31683">
    <property type="entry name" value="PECTATE LYASE 18-RELATED"/>
    <property type="match status" value="1"/>
</dbReference>
<comment type="similarity">
    <text evidence="2">Belongs to the polysaccharide lyase 1 family.</text>
</comment>
<keyword evidence="2" id="KW-0624">Polysaccharide degradation</keyword>
<keyword evidence="6" id="KW-1185">Reference proteome</keyword>
<dbReference type="InterPro" id="IPR002022">
    <property type="entry name" value="Pec_lyase"/>
</dbReference>
<dbReference type="GO" id="GO:0000272">
    <property type="term" value="P:polysaccharide catabolic process"/>
    <property type="evidence" value="ECO:0007669"/>
    <property type="project" value="UniProtKB-KW"/>
</dbReference>
<feature type="signal peptide" evidence="3">
    <location>
        <begin position="1"/>
        <end position="26"/>
    </location>
</feature>
<feature type="chain" id="PRO_5011734348" evidence="3">
    <location>
        <begin position="27"/>
        <end position="511"/>
    </location>
</feature>
<dbReference type="InterPro" id="IPR012334">
    <property type="entry name" value="Pectin_lyas_fold"/>
</dbReference>
<name>A0A1I7INT5_9BURK</name>
<dbReference type="Gene3D" id="2.160.20.10">
    <property type="entry name" value="Single-stranded right-handed beta-helix, Pectin lyase-like"/>
    <property type="match status" value="1"/>
</dbReference>
<evidence type="ECO:0000256" key="1">
    <source>
        <dbReference type="ARBA" id="ARBA00023239"/>
    </source>
</evidence>
<evidence type="ECO:0000313" key="6">
    <source>
        <dbReference type="Proteomes" id="UP000199391"/>
    </source>
</evidence>
<dbReference type="RefSeq" id="WP_218164838.1">
    <property type="nucleotide sequence ID" value="NZ_FPBO01000008.1"/>
</dbReference>
<evidence type="ECO:0000313" key="5">
    <source>
        <dbReference type="EMBL" id="SFU74581.1"/>
    </source>
</evidence>
<reference evidence="6" key="1">
    <citation type="submission" date="2016-10" db="EMBL/GenBank/DDBJ databases">
        <authorList>
            <person name="Varghese N."/>
            <person name="Submissions S."/>
        </authorList>
    </citation>
    <scope>NUCLEOTIDE SEQUENCE [LARGE SCALE GENOMIC DNA]</scope>
    <source>
        <strain evidence="6">CGMCC 1.11014</strain>
    </source>
</reference>
<gene>
    <name evidence="5" type="ORF">SAMN05216552_1008178</name>
</gene>
<dbReference type="Proteomes" id="UP000199391">
    <property type="component" value="Unassembled WGS sequence"/>
</dbReference>
<sequence>MTILKMRISRALCAGVAMLASAGANAQISSLGATGWAATGTNNLGGTGTTGGHGATAAKTYTVSTRAGLIQALYGNTATIKTDGTFSGTLDNSKKIIYISGTISLSQNAAGTELTANNYVTYANAASSTCAGYGYTTFTQIWNAYLAAYKPPYANVPPSSDPVEAARACASNQMKKTVVLNVPSNTSIIGNGATAKIIHGTLMLNGASSSAPVDNIVIRNVAFEDAFDFFTAWDPTDSGGRWNSNYDTVSIQHATHVWIDHCTFSDGARTDDQFPSVWAAPYDGELYHVQHHDGLLDITKSANLVTVSYNHLHDHDKAMLMGGTDSASLTAENPGVLKTTFHHNYFQNLVQRKPRVRYGMVHFYNNYFSGSNTATLYNWMVGLTSGQGSKLYVENNVFAISGGASASDTIGASVSSGSALTNCAALSGMSTARCKPYIFDSGNLLNGASVNLSATANGANSLVNVTSTPWSSAANPAATPSATPASYYSYAVEATTNLATTVPAAAGVGKL</sequence>
<dbReference type="STRING" id="1035707.SAMN05216552_1008178"/>
<dbReference type="EMBL" id="FPBO01000008">
    <property type="protein sequence ID" value="SFU74581.1"/>
    <property type="molecule type" value="Genomic_DNA"/>
</dbReference>
<comment type="subcellular location">
    <subcellularLocation>
        <location evidence="2">Secreted</location>
    </subcellularLocation>
</comment>